<dbReference type="EMBL" id="JACKXD010000007">
    <property type="protein sequence ID" value="MBB6647855.1"/>
    <property type="molecule type" value="Genomic_DNA"/>
</dbReference>
<comment type="caution">
    <text evidence="1">The sequence shown here is derived from an EMBL/GenBank/DDBJ whole genome shotgun (WGS) entry which is preliminary data.</text>
</comment>
<sequence>MTGGAESNEEANRLRIARLQGIRSYIEDDDYGYIDLAGIYGADPQASSPYVVAGTFIPEEIGGSVTVVDADTDPEETLARENLNQMLNNFLPGGYKQRWGNFDLWRGNWGHDSDCGHADIAPMFEWSDSYPLTELLDSADEVAYTELSFDTDDVRVYEPLSIKVTKENKNDPSYVWIPKMGIPWIGDPPFNSESLASDPTTNYLWFKHPPEGFDEKGETYDGSALISGLSFDDDREFVRCYYASLLTLYPRGSDSTRSEILRYRNEADDTTAFVASRERSQLLTFDLDRDTVRDRIETALVEHPRLERDLRFAMLESNIWQRLFFDEGAIEHVFAVKPLVEHLLGVDYWRRVVDGDEMGVFTLSGTSLVTEIERLLPDDATRHLRLLGHEGRAVSGVQETVEENPGPLAELLARSRNREFLVDFAERVLVHSAEHALSTWSNNLTGSGTSFELWYDLNFQEMEASSAKISVYDPIQGGAGIAKEVYETLQTDAPAVGPGLASQGLCHSGTADRSTIDLLAQYPDGSLYDVYRNDHDRFIELVEEKVADRVANPDAYSMKDLVSHVEQRTQSLFETREIAAFYSYVAAEYTTVEEQVGRIPRVVDLALHLDRHVFTDPQIKATYERFADDSGRRDIAELGERLGELTVQCITACPDCLKTEPGLCLHGTGQQEAKLNRRLLTAVFDQ</sequence>
<protein>
    <recommendedName>
        <fullName evidence="3">DUF1998 domain-containing protein</fullName>
    </recommendedName>
</protein>
<gene>
    <name evidence="1" type="ORF">H5V44_16460</name>
</gene>
<proteinExistence type="predicted"/>
<reference evidence="1 2" key="1">
    <citation type="submission" date="2020-08" db="EMBL/GenBank/DDBJ databases">
        <authorList>
            <person name="Seo M.-J."/>
        </authorList>
    </citation>
    <scope>NUCLEOTIDE SEQUENCE [LARGE SCALE GENOMIC DNA]</scope>
    <source>
        <strain evidence="1 2">MBLA0160</strain>
    </source>
</reference>
<name>A0A7J9SLQ6_9EURY</name>
<keyword evidence="2" id="KW-1185">Reference proteome</keyword>
<evidence type="ECO:0000313" key="1">
    <source>
        <dbReference type="EMBL" id="MBB6647855.1"/>
    </source>
</evidence>
<evidence type="ECO:0008006" key="3">
    <source>
        <dbReference type="Google" id="ProtNLM"/>
    </source>
</evidence>
<dbReference type="Proteomes" id="UP000546257">
    <property type="component" value="Unassembled WGS sequence"/>
</dbReference>
<evidence type="ECO:0000313" key="2">
    <source>
        <dbReference type="Proteomes" id="UP000546257"/>
    </source>
</evidence>
<organism evidence="1 2">
    <name type="scientific">Halobellus ruber</name>
    <dbReference type="NCBI Taxonomy" id="2761102"/>
    <lineage>
        <taxon>Archaea</taxon>
        <taxon>Methanobacteriati</taxon>
        <taxon>Methanobacteriota</taxon>
        <taxon>Stenosarchaea group</taxon>
        <taxon>Halobacteria</taxon>
        <taxon>Halobacteriales</taxon>
        <taxon>Haloferacaceae</taxon>
        <taxon>Halobellus</taxon>
    </lineage>
</organism>
<dbReference type="AlphaFoldDB" id="A0A7J9SLQ6"/>
<dbReference type="RefSeq" id="WP_185194222.1">
    <property type="nucleotide sequence ID" value="NZ_JACKXD010000007.1"/>
</dbReference>
<accession>A0A7J9SLQ6</accession>